<sequence length="191" mass="22206">MKLKIYFLLLFPILVFAQSKVKFFNEVNIAYTVPNQLENTFLKEGFKNNFGFFSEFEHVTYKKFGFINGFQINKYNVTNSSVAGNAKNATLQTIHLKLVYHLKATNKINIDPYVGYGFIEFRNINKTYGNSYILGTNFNYNLYKKLSLLVGVQYNVTQYDITTNAAEKHFFNSSNNLQLNIGLNFRFRTLD</sequence>
<gene>
    <name evidence="1" type="ORF">ACFFVF_18225</name>
</gene>
<organism evidence="1 2">
    <name type="scientific">Flavobacterium jumunjinense</name>
    <dbReference type="NCBI Taxonomy" id="998845"/>
    <lineage>
        <taxon>Bacteria</taxon>
        <taxon>Pseudomonadati</taxon>
        <taxon>Bacteroidota</taxon>
        <taxon>Flavobacteriia</taxon>
        <taxon>Flavobacteriales</taxon>
        <taxon>Flavobacteriaceae</taxon>
        <taxon>Flavobacterium</taxon>
    </lineage>
</organism>
<dbReference type="Proteomes" id="UP001589607">
    <property type="component" value="Unassembled WGS sequence"/>
</dbReference>
<evidence type="ECO:0008006" key="3">
    <source>
        <dbReference type="Google" id="ProtNLM"/>
    </source>
</evidence>
<reference evidence="1 2" key="1">
    <citation type="submission" date="2024-09" db="EMBL/GenBank/DDBJ databases">
        <authorList>
            <person name="Sun Q."/>
            <person name="Mori K."/>
        </authorList>
    </citation>
    <scope>NUCLEOTIDE SEQUENCE [LARGE SCALE GENOMIC DNA]</scope>
    <source>
        <strain evidence="1 2">CECT 7955</strain>
    </source>
</reference>
<protein>
    <recommendedName>
        <fullName evidence="3">Outer membrane protein beta-barrel domain-containing protein</fullName>
    </recommendedName>
</protein>
<accession>A0ABV5GU11</accession>
<proteinExistence type="predicted"/>
<name>A0ABV5GU11_9FLAO</name>
<dbReference type="SUPFAM" id="SSF56925">
    <property type="entry name" value="OMPA-like"/>
    <property type="match status" value="1"/>
</dbReference>
<keyword evidence="2" id="KW-1185">Reference proteome</keyword>
<evidence type="ECO:0000313" key="1">
    <source>
        <dbReference type="EMBL" id="MFB9098446.1"/>
    </source>
</evidence>
<dbReference type="InterPro" id="IPR011250">
    <property type="entry name" value="OMP/PagP_B-barrel"/>
</dbReference>
<evidence type="ECO:0000313" key="2">
    <source>
        <dbReference type="Proteomes" id="UP001589607"/>
    </source>
</evidence>
<dbReference type="RefSeq" id="WP_236456405.1">
    <property type="nucleotide sequence ID" value="NZ_CBCSGE010000014.1"/>
</dbReference>
<comment type="caution">
    <text evidence="1">The sequence shown here is derived from an EMBL/GenBank/DDBJ whole genome shotgun (WGS) entry which is preliminary data.</text>
</comment>
<dbReference type="EMBL" id="JBHMEY010000089">
    <property type="protein sequence ID" value="MFB9098446.1"/>
    <property type="molecule type" value="Genomic_DNA"/>
</dbReference>